<dbReference type="PANTHER" id="PTHR43130:SF2">
    <property type="entry name" value="DJ-1_PFPI DOMAIN-CONTAINING PROTEIN"/>
    <property type="match status" value="1"/>
</dbReference>
<dbReference type="PANTHER" id="PTHR43130">
    <property type="entry name" value="ARAC-FAMILY TRANSCRIPTIONAL REGULATOR"/>
    <property type="match status" value="1"/>
</dbReference>
<evidence type="ECO:0000256" key="1">
    <source>
        <dbReference type="SAM" id="SignalP"/>
    </source>
</evidence>
<organism evidence="3 4">
    <name type="scientific">Dechloromonas hankyongensis</name>
    <dbReference type="NCBI Taxonomy" id="2908002"/>
    <lineage>
        <taxon>Bacteria</taxon>
        <taxon>Pseudomonadati</taxon>
        <taxon>Pseudomonadota</taxon>
        <taxon>Betaproteobacteria</taxon>
        <taxon>Rhodocyclales</taxon>
        <taxon>Azonexaceae</taxon>
        <taxon>Dechloromonas</taxon>
    </lineage>
</organism>
<feature type="chain" id="PRO_5045918891" evidence="1">
    <location>
        <begin position="20"/>
        <end position="371"/>
    </location>
</feature>
<dbReference type="SUPFAM" id="SSF52317">
    <property type="entry name" value="Class I glutamine amidotransferase-like"/>
    <property type="match status" value="1"/>
</dbReference>
<dbReference type="Pfam" id="PF01965">
    <property type="entry name" value="DJ-1_PfpI"/>
    <property type="match status" value="1"/>
</dbReference>
<dbReference type="RefSeq" id="WP_275712150.1">
    <property type="nucleotide sequence ID" value="NZ_JAKLTN010000004.1"/>
</dbReference>
<accession>A0ABS9K6F7</accession>
<protein>
    <submittedName>
        <fullName evidence="3">DJ-1/PfpI family protein</fullName>
    </submittedName>
</protein>
<dbReference type="InterPro" id="IPR052158">
    <property type="entry name" value="INH-QAR"/>
</dbReference>
<feature type="signal peptide" evidence="1">
    <location>
        <begin position="1"/>
        <end position="19"/>
    </location>
</feature>
<gene>
    <name evidence="3" type="ORF">LZ012_17300</name>
</gene>
<proteinExistence type="predicted"/>
<feature type="domain" description="DJ-1/PfpI" evidence="2">
    <location>
        <begin position="55"/>
        <end position="218"/>
    </location>
</feature>
<evidence type="ECO:0000313" key="4">
    <source>
        <dbReference type="Proteomes" id="UP001165384"/>
    </source>
</evidence>
<dbReference type="InterPro" id="IPR029062">
    <property type="entry name" value="Class_I_gatase-like"/>
</dbReference>
<dbReference type="InterPro" id="IPR002818">
    <property type="entry name" value="DJ-1/PfpI"/>
</dbReference>
<dbReference type="Gene3D" id="3.40.50.880">
    <property type="match status" value="1"/>
</dbReference>
<evidence type="ECO:0000313" key="3">
    <source>
        <dbReference type="EMBL" id="MCG2578757.1"/>
    </source>
</evidence>
<evidence type="ECO:0000259" key="2">
    <source>
        <dbReference type="Pfam" id="PF01965"/>
    </source>
</evidence>
<comment type="caution">
    <text evidence="3">The sequence shown here is derived from an EMBL/GenBank/DDBJ whole genome shotgun (WGS) entry which is preliminary data.</text>
</comment>
<dbReference type="EMBL" id="JAKLTN010000004">
    <property type="protein sequence ID" value="MCG2578757.1"/>
    <property type="molecule type" value="Genomic_DNA"/>
</dbReference>
<reference evidence="3" key="1">
    <citation type="submission" date="2022-01" db="EMBL/GenBank/DDBJ databases">
        <authorList>
            <person name="Jo J.-H."/>
            <person name="Im W.-T."/>
        </authorList>
    </citation>
    <scope>NUCLEOTIDE SEQUENCE</scope>
    <source>
        <strain evidence="3">XY25</strain>
    </source>
</reference>
<name>A0ABS9K6F7_9RHOO</name>
<sequence>MPKRFLIAVLSFVTVFALAQPALSVQPETAPQLESPTRGIPAYRSRFNRTEPIIAVVAENTFTELTDYVVPYGVLAESGVAQVFALATKEGPIQMFPALRVQPQATIAEFDKRFPDGADYVVVPAVHRTEDAALIAWVTAQARKGAIIVGVCDGVWVVANAGLLAGRRAVGHWYSFDDLASKFPKTKFVRNTRYIADGPVITTTGVTASIPVSIALVEAIAGRDRAAALAQTMGIKDWSASHQSDNFKLTSRHALTAAGNWISFWSHEDVAIPVAPGVDEIKLALVADAYSRTYRSTAFSLAATTGPITTRRGLVVFPDKISPLQTANRTIDLPGNVPPVAALDFALLAIEKSYGAATASFVALQIEHHRP</sequence>
<dbReference type="Proteomes" id="UP001165384">
    <property type="component" value="Unassembled WGS sequence"/>
</dbReference>
<keyword evidence="1" id="KW-0732">Signal</keyword>
<keyword evidence="4" id="KW-1185">Reference proteome</keyword>